<dbReference type="CDD" id="cd17324">
    <property type="entry name" value="MFS_NepI_like"/>
    <property type="match status" value="1"/>
</dbReference>
<dbReference type="SUPFAM" id="SSF103473">
    <property type="entry name" value="MFS general substrate transporter"/>
    <property type="match status" value="1"/>
</dbReference>
<feature type="transmembrane region" description="Helical" evidence="7">
    <location>
        <begin position="42"/>
        <end position="62"/>
    </location>
</feature>
<dbReference type="PANTHER" id="PTHR43124:SF3">
    <property type="entry name" value="CHLORAMPHENICOL EFFLUX PUMP RV0191"/>
    <property type="match status" value="1"/>
</dbReference>
<comment type="subcellular location">
    <subcellularLocation>
        <location evidence="1">Cell membrane</location>
        <topology evidence="1">Multi-pass membrane protein</topology>
    </subcellularLocation>
</comment>
<dbReference type="Proteomes" id="UP000078148">
    <property type="component" value="Chromosome"/>
</dbReference>
<feature type="transmembrane region" description="Helical" evidence="7">
    <location>
        <begin position="7"/>
        <end position="30"/>
    </location>
</feature>
<evidence type="ECO:0000256" key="6">
    <source>
        <dbReference type="ARBA" id="ARBA00023136"/>
    </source>
</evidence>
<keyword evidence="3" id="KW-1003">Cell membrane</keyword>
<feature type="transmembrane region" description="Helical" evidence="7">
    <location>
        <begin position="136"/>
        <end position="156"/>
    </location>
</feature>
<dbReference type="InterPro" id="IPR050189">
    <property type="entry name" value="MFS_Efflux_Transporters"/>
</dbReference>
<accession>A0A172ZGV3</accession>
<dbReference type="InterPro" id="IPR020846">
    <property type="entry name" value="MFS_dom"/>
</dbReference>
<reference evidence="9 10" key="2">
    <citation type="journal article" date="2016" name="Int. J. Syst. Evol. Microbiol.">
        <title>Paenibacillus bovis sp. nov., isolated from raw yak (Bos grunniens) milk.</title>
        <authorList>
            <person name="Gao C."/>
            <person name="Han J."/>
            <person name="Liu Z."/>
            <person name="Xu X."/>
            <person name="Hang F."/>
            <person name="Wu Z."/>
        </authorList>
    </citation>
    <scope>NUCLEOTIDE SEQUENCE [LARGE SCALE GENOMIC DNA]</scope>
    <source>
        <strain evidence="9 10">BD3526</strain>
    </source>
</reference>
<evidence type="ECO:0000259" key="8">
    <source>
        <dbReference type="PROSITE" id="PS50850"/>
    </source>
</evidence>
<feature type="transmembrane region" description="Helical" evidence="7">
    <location>
        <begin position="74"/>
        <end position="91"/>
    </location>
</feature>
<evidence type="ECO:0000256" key="2">
    <source>
        <dbReference type="ARBA" id="ARBA00022448"/>
    </source>
</evidence>
<name>A0A172ZGV3_9BACL</name>
<gene>
    <name evidence="9" type="ORF">AR543_12510</name>
</gene>
<dbReference type="AlphaFoldDB" id="A0A172ZGV3"/>
<evidence type="ECO:0000256" key="5">
    <source>
        <dbReference type="ARBA" id="ARBA00022989"/>
    </source>
</evidence>
<dbReference type="EMBL" id="CP013023">
    <property type="protein sequence ID" value="ANF96753.1"/>
    <property type="molecule type" value="Genomic_DNA"/>
</dbReference>
<dbReference type="Gene3D" id="1.20.1250.20">
    <property type="entry name" value="MFS general substrate transporter like domains"/>
    <property type="match status" value="2"/>
</dbReference>
<dbReference type="STRING" id="1616788.AR543_12510"/>
<feature type="transmembrane region" description="Helical" evidence="7">
    <location>
        <begin position="295"/>
        <end position="319"/>
    </location>
</feature>
<dbReference type="GO" id="GO:0022857">
    <property type="term" value="F:transmembrane transporter activity"/>
    <property type="evidence" value="ECO:0007669"/>
    <property type="project" value="InterPro"/>
</dbReference>
<keyword evidence="5 7" id="KW-1133">Transmembrane helix</keyword>
<sequence>MTKTNSFSILLLALGVFGIITTEMGIVGVLPQITEKFQISTAQAGGLVSIFALVVAISGPFLTLLASGLNRKKVLLFTVLMFALSNLVYAYTEHFEMMLVFRILPALFHPVFFSIALVTAAQLVLPEKSTRAVTQVFAGITAGFAFGVPLTSYLAAKLSLEAAFGFAALVSLIALVGMLIGLPSLPVSQKISYGAQLRILRSARLWLNILAVVFIFAAMFSVYSYFSEYLTQVTHMSHVWISVMLMVFGVVMIAGNFGFGELLQRNRLRTVLVFPVLLILIFLLIHNWGYDWKMMIILILVWGIIHSGGLVVSQTWLMMESGDAPELGNSLFVSFSNLGITVGTAISGLFITHLGMDHLFWCGILFALAAFILIIIRVLGIQQNRRR</sequence>
<evidence type="ECO:0000256" key="4">
    <source>
        <dbReference type="ARBA" id="ARBA00022692"/>
    </source>
</evidence>
<feature type="transmembrane region" description="Helical" evidence="7">
    <location>
        <begin position="358"/>
        <end position="379"/>
    </location>
</feature>
<dbReference type="RefSeq" id="WP_060534857.1">
    <property type="nucleotide sequence ID" value="NZ_CP013023.1"/>
</dbReference>
<feature type="transmembrane region" description="Helical" evidence="7">
    <location>
        <begin position="205"/>
        <end position="226"/>
    </location>
</feature>
<feature type="transmembrane region" description="Helical" evidence="7">
    <location>
        <begin position="162"/>
        <end position="185"/>
    </location>
</feature>
<reference evidence="10" key="1">
    <citation type="submission" date="2015-10" db="EMBL/GenBank/DDBJ databases">
        <title>Genome of Paenibacillus bovis sp. nov.</title>
        <authorList>
            <person name="Wu Z."/>
            <person name="Gao C."/>
            <person name="Liu Z."/>
            <person name="Zheng H."/>
        </authorList>
    </citation>
    <scope>NUCLEOTIDE SEQUENCE [LARGE SCALE GENOMIC DNA]</scope>
    <source>
        <strain evidence="10">BD3526</strain>
    </source>
</reference>
<keyword evidence="4 7" id="KW-0812">Transmembrane</keyword>
<keyword evidence="2" id="KW-0813">Transport</keyword>
<protein>
    <submittedName>
        <fullName evidence="9">Arabinose ABC transporter permease</fullName>
    </submittedName>
</protein>
<evidence type="ECO:0000256" key="3">
    <source>
        <dbReference type="ARBA" id="ARBA00022475"/>
    </source>
</evidence>
<feature type="domain" description="Major facilitator superfamily (MFS) profile" evidence="8">
    <location>
        <begin position="8"/>
        <end position="385"/>
    </location>
</feature>
<dbReference type="PANTHER" id="PTHR43124">
    <property type="entry name" value="PURINE EFFLUX PUMP PBUE"/>
    <property type="match status" value="1"/>
</dbReference>
<dbReference type="InterPro" id="IPR011701">
    <property type="entry name" value="MFS"/>
</dbReference>
<evidence type="ECO:0000313" key="10">
    <source>
        <dbReference type="Proteomes" id="UP000078148"/>
    </source>
</evidence>
<feature type="transmembrane region" description="Helical" evidence="7">
    <location>
        <begin position="331"/>
        <end position="352"/>
    </location>
</feature>
<feature type="transmembrane region" description="Helical" evidence="7">
    <location>
        <begin position="271"/>
        <end position="289"/>
    </location>
</feature>
<keyword evidence="10" id="KW-1185">Reference proteome</keyword>
<evidence type="ECO:0000256" key="1">
    <source>
        <dbReference type="ARBA" id="ARBA00004651"/>
    </source>
</evidence>
<dbReference type="OrthoDB" id="199773at2"/>
<feature type="transmembrane region" description="Helical" evidence="7">
    <location>
        <begin position="238"/>
        <end position="259"/>
    </location>
</feature>
<dbReference type="InterPro" id="IPR036259">
    <property type="entry name" value="MFS_trans_sf"/>
</dbReference>
<feature type="transmembrane region" description="Helical" evidence="7">
    <location>
        <begin position="103"/>
        <end position="124"/>
    </location>
</feature>
<keyword evidence="6 7" id="KW-0472">Membrane</keyword>
<evidence type="ECO:0000313" key="9">
    <source>
        <dbReference type="EMBL" id="ANF96753.1"/>
    </source>
</evidence>
<evidence type="ECO:0000256" key="7">
    <source>
        <dbReference type="SAM" id="Phobius"/>
    </source>
</evidence>
<organism evidence="9 10">
    <name type="scientific">Paenibacillus bovis</name>
    <dbReference type="NCBI Taxonomy" id="1616788"/>
    <lineage>
        <taxon>Bacteria</taxon>
        <taxon>Bacillati</taxon>
        <taxon>Bacillota</taxon>
        <taxon>Bacilli</taxon>
        <taxon>Bacillales</taxon>
        <taxon>Paenibacillaceae</taxon>
        <taxon>Paenibacillus</taxon>
    </lineage>
</organism>
<dbReference type="PROSITE" id="PS50850">
    <property type="entry name" value="MFS"/>
    <property type="match status" value="1"/>
</dbReference>
<dbReference type="Pfam" id="PF07690">
    <property type="entry name" value="MFS_1"/>
    <property type="match status" value="1"/>
</dbReference>
<proteinExistence type="predicted"/>
<dbReference type="KEGG" id="pbv:AR543_12510"/>
<dbReference type="GO" id="GO:0005886">
    <property type="term" value="C:plasma membrane"/>
    <property type="evidence" value="ECO:0007669"/>
    <property type="project" value="UniProtKB-SubCell"/>
</dbReference>